<reference evidence="2" key="1">
    <citation type="submission" date="2016-11" db="EMBL/GenBank/DDBJ databases">
        <title>Complete Genome Sequence of alachlor-degrading Sphingomonas sp. strain JJ-A5.</title>
        <authorList>
            <person name="Lee H."/>
            <person name="Ka J.-O."/>
        </authorList>
    </citation>
    <scope>NUCLEOTIDE SEQUENCE [LARGE SCALE GENOMIC DNA]</scope>
    <source>
        <strain evidence="2">JJ-A5</strain>
    </source>
</reference>
<gene>
    <name evidence="1" type="ORF">BSL82_01160</name>
</gene>
<dbReference type="STRING" id="1921510.BSL82_01160"/>
<protein>
    <submittedName>
        <fullName evidence="1">Uncharacterized protein</fullName>
    </submittedName>
</protein>
<dbReference type="EMBL" id="CP018221">
    <property type="protein sequence ID" value="API58074.1"/>
    <property type="molecule type" value="Genomic_DNA"/>
</dbReference>
<evidence type="ECO:0000313" key="1">
    <source>
        <dbReference type="EMBL" id="API58074.1"/>
    </source>
</evidence>
<evidence type="ECO:0000313" key="2">
    <source>
        <dbReference type="Proteomes" id="UP000182063"/>
    </source>
</evidence>
<name>A0A1L3ZR24_9SPHN</name>
<accession>A0A1L3ZR24</accession>
<proteinExistence type="predicted"/>
<dbReference type="AlphaFoldDB" id="A0A1L3ZR24"/>
<dbReference type="RefSeq" id="WP_072595650.1">
    <property type="nucleotide sequence ID" value="NZ_CP018221.1"/>
</dbReference>
<dbReference type="Proteomes" id="UP000182063">
    <property type="component" value="Chromosome"/>
</dbReference>
<dbReference type="KEGG" id="sphj:BSL82_01160"/>
<organism evidence="1 2">
    <name type="scientific">Tardibacter chloracetimidivorans</name>
    <dbReference type="NCBI Taxonomy" id="1921510"/>
    <lineage>
        <taxon>Bacteria</taxon>
        <taxon>Pseudomonadati</taxon>
        <taxon>Pseudomonadota</taxon>
        <taxon>Alphaproteobacteria</taxon>
        <taxon>Sphingomonadales</taxon>
        <taxon>Sphingomonadaceae</taxon>
        <taxon>Tardibacter</taxon>
    </lineage>
</organism>
<dbReference type="OrthoDB" id="7511070at2"/>
<sequence>MPGSKRSPTRYRLMLFRRPAGPWRETIEEAREDAIRQGLGAQDEHVPDRVYLDAAAWVKVSGG</sequence>
<keyword evidence="2" id="KW-1185">Reference proteome</keyword>